<dbReference type="Pfam" id="PF02470">
    <property type="entry name" value="MlaD"/>
    <property type="match status" value="1"/>
</dbReference>
<comment type="caution">
    <text evidence="4">The sequence shown here is derived from an EMBL/GenBank/DDBJ whole genome shotgun (WGS) entry which is preliminary data.</text>
</comment>
<keyword evidence="1" id="KW-0812">Transmembrane</keyword>
<dbReference type="Pfam" id="PF11887">
    <property type="entry name" value="Mce4_CUP1"/>
    <property type="match status" value="1"/>
</dbReference>
<dbReference type="AlphaFoldDB" id="A0A3N0GUM9"/>
<organism evidence="4 5">
    <name type="scientific">Nocardioides pocheonensis</name>
    <dbReference type="NCBI Taxonomy" id="661485"/>
    <lineage>
        <taxon>Bacteria</taxon>
        <taxon>Bacillati</taxon>
        <taxon>Actinomycetota</taxon>
        <taxon>Actinomycetes</taxon>
        <taxon>Propionibacteriales</taxon>
        <taxon>Nocardioidaceae</taxon>
        <taxon>Nocardioides</taxon>
    </lineage>
</organism>
<feature type="domain" description="Mce/MlaD" evidence="2">
    <location>
        <begin position="38"/>
        <end position="111"/>
    </location>
</feature>
<dbReference type="InterPro" id="IPR024516">
    <property type="entry name" value="Mce_C"/>
</dbReference>
<evidence type="ECO:0000259" key="2">
    <source>
        <dbReference type="Pfam" id="PF02470"/>
    </source>
</evidence>
<protein>
    <submittedName>
        <fullName evidence="4">MCE family protein</fullName>
    </submittedName>
</protein>
<keyword evidence="5" id="KW-1185">Reference proteome</keyword>
<dbReference type="InterPro" id="IPR003399">
    <property type="entry name" value="Mce/MlaD"/>
</dbReference>
<dbReference type="RefSeq" id="WP_123222364.1">
    <property type="nucleotide sequence ID" value="NZ_RJSF01000019.1"/>
</dbReference>
<dbReference type="EMBL" id="RJSF01000019">
    <property type="protein sequence ID" value="RNM16111.1"/>
    <property type="molecule type" value="Genomic_DNA"/>
</dbReference>
<evidence type="ECO:0000313" key="4">
    <source>
        <dbReference type="EMBL" id="RNM16111.1"/>
    </source>
</evidence>
<dbReference type="OrthoDB" id="5241191at2"/>
<proteinExistence type="predicted"/>
<dbReference type="NCBIfam" id="TIGR00996">
    <property type="entry name" value="Mtu_fam_mce"/>
    <property type="match status" value="1"/>
</dbReference>
<feature type="transmembrane region" description="Helical" evidence="1">
    <location>
        <begin position="12"/>
        <end position="37"/>
    </location>
</feature>
<evidence type="ECO:0000259" key="3">
    <source>
        <dbReference type="Pfam" id="PF11887"/>
    </source>
</evidence>
<dbReference type="InterPro" id="IPR005693">
    <property type="entry name" value="Mce"/>
</dbReference>
<keyword evidence="1" id="KW-1133">Transmembrane helix</keyword>
<dbReference type="GO" id="GO:0005576">
    <property type="term" value="C:extracellular region"/>
    <property type="evidence" value="ECO:0007669"/>
    <property type="project" value="TreeGrafter"/>
</dbReference>
<keyword evidence="1" id="KW-0472">Membrane</keyword>
<dbReference type="Proteomes" id="UP000279994">
    <property type="component" value="Unassembled WGS sequence"/>
</dbReference>
<evidence type="ECO:0000256" key="1">
    <source>
        <dbReference type="SAM" id="Phobius"/>
    </source>
</evidence>
<reference evidence="4 5" key="1">
    <citation type="submission" date="2018-11" db="EMBL/GenBank/DDBJ databases">
        <authorList>
            <person name="Li F."/>
        </authorList>
    </citation>
    <scope>NUCLEOTIDE SEQUENCE [LARGE SCALE GENOMIC DNA]</scope>
    <source>
        <strain evidence="4 5">Gsoil 818</strain>
    </source>
</reference>
<dbReference type="PANTHER" id="PTHR33371:SF18">
    <property type="entry name" value="MCE-FAMILY PROTEIN MCE3C"/>
    <property type="match status" value="1"/>
</dbReference>
<dbReference type="PANTHER" id="PTHR33371">
    <property type="entry name" value="INTERMEMBRANE PHOSPHOLIPID TRANSPORT SYSTEM BINDING PROTEIN MLAD-RELATED"/>
    <property type="match status" value="1"/>
</dbReference>
<dbReference type="InterPro" id="IPR052336">
    <property type="entry name" value="MlaD_Phospholipid_Transporter"/>
</dbReference>
<feature type="domain" description="Mammalian cell entry C-terminal" evidence="3">
    <location>
        <begin position="120"/>
        <end position="298"/>
    </location>
</feature>
<accession>A0A3N0GUM9</accession>
<sequence>MKALGARDPFRIGLVAIAGGLVVGLLVVLVTFVPFGARSYTAVLAQTAGLRVGEDVEVYGVPKGEVKSIRLDGDTVLVRFVVDKGIDLGDRTTAAVKVATLLGTHYLAVTPAGSGQLERIPLSRTSVPFNLQDVLEKGTAKLEQLDPELLAKALTEASRTLSASSDQIGPALTGIARLSELVQSRSDQTGALLAAARQVTGQLAASSTDVVGLMKQANLVIDEITRRRAAIHTLLTETTTLSDNLAGIVQQTNDDMGPALRQLNAVLGTLRDEDAVLKDVLDKIAPTVRYFANATGNGAWGDLWLKDPALPPDDVTCRLGAC</sequence>
<evidence type="ECO:0000313" key="5">
    <source>
        <dbReference type="Proteomes" id="UP000279994"/>
    </source>
</evidence>
<name>A0A3N0GUM9_9ACTN</name>
<gene>
    <name evidence="4" type="ORF">EFL26_08165</name>
</gene>